<dbReference type="SMART" id="SM00382">
    <property type="entry name" value="AAA"/>
    <property type="match status" value="1"/>
</dbReference>
<keyword evidence="5 7" id="KW-1133">Transmembrane helix</keyword>
<evidence type="ECO:0000256" key="7">
    <source>
        <dbReference type="SAM" id="Phobius"/>
    </source>
</evidence>
<dbReference type="EMBL" id="MSSM01000008">
    <property type="protein sequence ID" value="RXT27162.1"/>
    <property type="molecule type" value="Genomic_DNA"/>
</dbReference>
<comment type="caution">
    <text evidence="10">The sequence shown here is derived from an EMBL/GenBank/DDBJ whole genome shotgun (WGS) entry which is preliminary data.</text>
</comment>
<dbReference type="Gene3D" id="3.40.50.300">
    <property type="entry name" value="P-loop containing nucleotide triphosphate hydrolases"/>
    <property type="match status" value="1"/>
</dbReference>
<dbReference type="InterPro" id="IPR027417">
    <property type="entry name" value="P-loop_NTPase"/>
</dbReference>
<comment type="subcellular location">
    <subcellularLocation>
        <location evidence="1">Cell membrane</location>
        <topology evidence="1">Multi-pass membrane protein</topology>
    </subcellularLocation>
</comment>
<evidence type="ECO:0000256" key="2">
    <source>
        <dbReference type="ARBA" id="ARBA00022692"/>
    </source>
</evidence>
<feature type="domain" description="ABC transmembrane type-1" evidence="9">
    <location>
        <begin position="137"/>
        <end position="310"/>
    </location>
</feature>
<dbReference type="SUPFAM" id="SSF90123">
    <property type="entry name" value="ABC transporter transmembrane region"/>
    <property type="match status" value="1"/>
</dbReference>
<feature type="transmembrane region" description="Helical" evidence="7">
    <location>
        <begin position="58"/>
        <end position="78"/>
    </location>
</feature>
<organism evidence="10 11">
    <name type="scientific">Lacticaseibacillus chiayiensis</name>
    <dbReference type="NCBI Taxonomy" id="2100821"/>
    <lineage>
        <taxon>Bacteria</taxon>
        <taxon>Bacillati</taxon>
        <taxon>Bacillota</taxon>
        <taxon>Bacilli</taxon>
        <taxon>Lactobacillales</taxon>
        <taxon>Lactobacillaceae</taxon>
        <taxon>Lacticaseibacillus</taxon>
    </lineage>
</organism>
<dbReference type="AlphaFoldDB" id="A0A4Q1U677"/>
<gene>
    <name evidence="10" type="ORF">BVJ53_04230</name>
</gene>
<dbReference type="PROSITE" id="PS50929">
    <property type="entry name" value="ABC_TM1F"/>
    <property type="match status" value="1"/>
</dbReference>
<name>A0A4Q1U677_9LACO</name>
<dbReference type="InterPro" id="IPR003593">
    <property type="entry name" value="AAA+_ATPase"/>
</dbReference>
<evidence type="ECO:0000259" key="9">
    <source>
        <dbReference type="PROSITE" id="PS50929"/>
    </source>
</evidence>
<evidence type="ECO:0000313" key="11">
    <source>
        <dbReference type="Proteomes" id="UP000290475"/>
    </source>
</evidence>
<dbReference type="InterPro" id="IPR011527">
    <property type="entry name" value="ABC1_TM_dom"/>
</dbReference>
<reference evidence="10 11" key="1">
    <citation type="submission" date="2017-01" db="EMBL/GenBank/DDBJ databases">
        <title>Lactobacillus chiayiensis sp. nov., a lactic acid bacterium isolated from compost.</title>
        <authorList>
            <person name="Huang C.-H."/>
        </authorList>
    </citation>
    <scope>NUCLEOTIDE SEQUENCE [LARGE SCALE GENOMIC DNA]</scope>
    <source>
        <strain evidence="11">chh01</strain>
    </source>
</reference>
<feature type="transmembrane region" description="Helical" evidence="7">
    <location>
        <begin position="22"/>
        <end position="51"/>
    </location>
</feature>
<dbReference type="GO" id="GO:0140359">
    <property type="term" value="F:ABC-type transporter activity"/>
    <property type="evidence" value="ECO:0007669"/>
    <property type="project" value="InterPro"/>
</dbReference>
<protein>
    <submittedName>
        <fullName evidence="10">Multidrug ABC transporter ATP-binding protein</fullName>
    </submittedName>
</protein>
<dbReference type="PANTHER" id="PTHR24221">
    <property type="entry name" value="ATP-BINDING CASSETTE SUB-FAMILY B"/>
    <property type="match status" value="1"/>
</dbReference>
<dbReference type="GO" id="GO:0005886">
    <property type="term" value="C:plasma membrane"/>
    <property type="evidence" value="ECO:0007669"/>
    <property type="project" value="UniProtKB-SubCell"/>
</dbReference>
<dbReference type="SUPFAM" id="SSF52540">
    <property type="entry name" value="P-loop containing nucleoside triphosphate hydrolases"/>
    <property type="match status" value="1"/>
</dbReference>
<keyword evidence="4 10" id="KW-0067">ATP-binding</keyword>
<feature type="transmembrane region" description="Helical" evidence="7">
    <location>
        <begin position="154"/>
        <end position="178"/>
    </location>
</feature>
<evidence type="ECO:0000313" key="10">
    <source>
        <dbReference type="EMBL" id="RXT27162.1"/>
    </source>
</evidence>
<feature type="domain" description="ABC transporter" evidence="8">
    <location>
        <begin position="343"/>
        <end position="582"/>
    </location>
</feature>
<dbReference type="GO" id="GO:0034040">
    <property type="term" value="F:ATPase-coupled lipid transmembrane transporter activity"/>
    <property type="evidence" value="ECO:0007669"/>
    <property type="project" value="TreeGrafter"/>
</dbReference>
<evidence type="ECO:0000259" key="8">
    <source>
        <dbReference type="PROSITE" id="PS50893"/>
    </source>
</evidence>
<proteinExistence type="predicted"/>
<evidence type="ECO:0000256" key="4">
    <source>
        <dbReference type="ARBA" id="ARBA00022840"/>
    </source>
</evidence>
<dbReference type="GO" id="GO:0005524">
    <property type="term" value="F:ATP binding"/>
    <property type="evidence" value="ECO:0007669"/>
    <property type="project" value="UniProtKB-KW"/>
</dbReference>
<keyword evidence="2 7" id="KW-0812">Transmembrane</keyword>
<evidence type="ECO:0000256" key="1">
    <source>
        <dbReference type="ARBA" id="ARBA00004651"/>
    </source>
</evidence>
<accession>A0A4Q1U677</accession>
<dbReference type="GO" id="GO:0016887">
    <property type="term" value="F:ATP hydrolysis activity"/>
    <property type="evidence" value="ECO:0007669"/>
    <property type="project" value="InterPro"/>
</dbReference>
<dbReference type="Proteomes" id="UP000290475">
    <property type="component" value="Unassembled WGS sequence"/>
</dbReference>
<evidence type="ECO:0000256" key="6">
    <source>
        <dbReference type="ARBA" id="ARBA00023136"/>
    </source>
</evidence>
<dbReference type="InterPro" id="IPR003439">
    <property type="entry name" value="ABC_transporter-like_ATP-bd"/>
</dbReference>
<dbReference type="PANTHER" id="PTHR24221:SF654">
    <property type="entry name" value="ATP-BINDING CASSETTE SUB-FAMILY B MEMBER 6"/>
    <property type="match status" value="1"/>
</dbReference>
<dbReference type="Gene3D" id="1.20.1560.10">
    <property type="entry name" value="ABC transporter type 1, transmembrane domain"/>
    <property type="match status" value="1"/>
</dbReference>
<evidence type="ECO:0000256" key="3">
    <source>
        <dbReference type="ARBA" id="ARBA00022741"/>
    </source>
</evidence>
<dbReference type="InterPro" id="IPR036640">
    <property type="entry name" value="ABC1_TM_sf"/>
</dbReference>
<evidence type="ECO:0000256" key="5">
    <source>
        <dbReference type="ARBA" id="ARBA00022989"/>
    </source>
</evidence>
<dbReference type="Pfam" id="PF00005">
    <property type="entry name" value="ABC_tran"/>
    <property type="match status" value="1"/>
</dbReference>
<keyword evidence="3" id="KW-0547">Nucleotide-binding</keyword>
<sequence length="596" mass="66725">MCQRSNWCYIFSKFVAKYRLKFVVILLSLCLVESVYVAGISLLPSLAVVLIQAKNLKLAMVILTILLAGVGVYAIRIFDLFLQQRLTLLTFDFRFDYVPVFSEHIFGWQQSLIDSVEGKTVIDQGYEAIYNGQNVGIGAIIAQTVTLIRTGCQIVVLLCMMGFLSIWPAAIVLGLNLLQYGFQRIGNQWYFKHKKEQNRITSYQSYFVRTLMKRSTGKDIRLFSMFDLFHHHFMDLIQKLVTWQRHYSNLSLVINLGQRLVNIIGLALSLLILIALQNVSVAALLFAISAIQTLNLNFGNFRDAYVKVGKNLVFVDNFRKFMAFPYRQDQDSIENKVSGSGKIEVRDLAYAVNGVSLVHDINFSVKRGEKVALVGENGAGKSTLIKLLCGLYTPSSGSVSIDGQNIATWAPATMRQRVAVEFQDDVILHFTIAENVACTTPQQIDTARVEAVLDEVGLEDFVAGLPSGIQTFIGNELNENGIQLSGGQKDKILFARVLYRQANINILDEPTAALDPISEKQFYALVDEKLDQKTTIIVTHRLGALATDDVKILVMKDGTVIAAGSHRWLLANCDYYRKLWSAQRSLYVGGDRHEAS</sequence>
<keyword evidence="6 7" id="KW-0472">Membrane</keyword>
<dbReference type="PROSITE" id="PS50893">
    <property type="entry name" value="ABC_TRANSPORTER_2"/>
    <property type="match status" value="1"/>
</dbReference>
<dbReference type="InterPro" id="IPR039421">
    <property type="entry name" value="Type_1_exporter"/>
</dbReference>